<feature type="coiled-coil region" evidence="1">
    <location>
        <begin position="89"/>
        <end position="116"/>
    </location>
</feature>
<protein>
    <recommendedName>
        <fullName evidence="4">PspA/IM30 family protein</fullName>
    </recommendedName>
</protein>
<dbReference type="AlphaFoldDB" id="A0A2M8QB71"/>
<dbReference type="Proteomes" id="UP000230790">
    <property type="component" value="Unassembled WGS sequence"/>
</dbReference>
<feature type="non-terminal residue" evidence="2">
    <location>
        <position position="1"/>
    </location>
</feature>
<accession>A0A2M8QB71</accession>
<evidence type="ECO:0008006" key="4">
    <source>
        <dbReference type="Google" id="ProtNLM"/>
    </source>
</evidence>
<dbReference type="EMBL" id="PGTN01000071">
    <property type="protein sequence ID" value="PJF47047.1"/>
    <property type="molecule type" value="Genomic_DNA"/>
</dbReference>
<gene>
    <name evidence="2" type="ORF">CUN48_10595</name>
</gene>
<reference evidence="2 3" key="1">
    <citation type="submission" date="2017-11" db="EMBL/GenBank/DDBJ databases">
        <title>Evolution of Phototrophy in the Chloroflexi Phylum Driven by Horizontal Gene Transfer.</title>
        <authorList>
            <person name="Ward L.M."/>
            <person name="Hemp J."/>
            <person name="Shih P.M."/>
            <person name="Mcglynn S.E."/>
            <person name="Fischer W."/>
        </authorList>
    </citation>
    <scope>NUCLEOTIDE SEQUENCE [LARGE SCALE GENOMIC DNA]</scope>
    <source>
        <strain evidence="2">JP3_7</strain>
    </source>
</reference>
<sequence length="138" mass="15466">LARAAQAKLNSVRSLYETYNSQLERQQREYKALLDARLKLQAKLTTIRQQREEMVALLDLAKAKEITNKAIKSLDDLAGVGDADVARMAEAIRARLDQASARAEMAAQNLDAQMDEVLGRGELDAQLEERKRRLGISQ</sequence>
<feature type="coiled-coil region" evidence="1">
    <location>
        <begin position="9"/>
        <end position="43"/>
    </location>
</feature>
<name>A0A2M8QB71_9CHLR</name>
<comment type="caution">
    <text evidence="2">The sequence shown here is derived from an EMBL/GenBank/DDBJ whole genome shotgun (WGS) entry which is preliminary data.</text>
</comment>
<evidence type="ECO:0000313" key="2">
    <source>
        <dbReference type="EMBL" id="PJF47047.1"/>
    </source>
</evidence>
<keyword evidence="1" id="KW-0175">Coiled coil</keyword>
<evidence type="ECO:0000313" key="3">
    <source>
        <dbReference type="Proteomes" id="UP000230790"/>
    </source>
</evidence>
<proteinExistence type="predicted"/>
<organism evidence="2 3">
    <name type="scientific">Candidatus Thermofonsia Clade 3 bacterium</name>
    <dbReference type="NCBI Taxonomy" id="2364212"/>
    <lineage>
        <taxon>Bacteria</taxon>
        <taxon>Bacillati</taxon>
        <taxon>Chloroflexota</taxon>
        <taxon>Candidatus Thermofontia</taxon>
        <taxon>Candidatus Thermofonsia Clade 3</taxon>
    </lineage>
</organism>
<evidence type="ECO:0000256" key="1">
    <source>
        <dbReference type="SAM" id="Coils"/>
    </source>
</evidence>